<dbReference type="EMBL" id="CAESGF010000003">
    <property type="protein sequence ID" value="CAB4362911.1"/>
    <property type="molecule type" value="Genomic_DNA"/>
</dbReference>
<evidence type="ECO:0000259" key="2">
    <source>
        <dbReference type="PROSITE" id="PS50006"/>
    </source>
</evidence>
<gene>
    <name evidence="4" type="ORF">UFOPK2656_00700</name>
    <name evidence="5" type="ORF">UFOPK3099_00195</name>
    <name evidence="6" type="ORF">UFOPK3267_00669</name>
    <name evidence="7" type="ORF">UFOPK3651_00738</name>
    <name evidence="8" type="ORF">UFOPK3931_03179</name>
    <name evidence="3" type="ORF">UFOPK4189_00698</name>
</gene>
<dbReference type="EMBL" id="CAEZYF010000003">
    <property type="protein sequence ID" value="CAB4711419.1"/>
    <property type="molecule type" value="Genomic_DNA"/>
</dbReference>
<dbReference type="EMBL" id="CAFBIY010000025">
    <property type="protein sequence ID" value="CAB4848287.1"/>
    <property type="molecule type" value="Genomic_DNA"/>
</dbReference>
<evidence type="ECO:0000313" key="7">
    <source>
        <dbReference type="EMBL" id="CAB4919055.1"/>
    </source>
</evidence>
<evidence type="ECO:0000313" key="6">
    <source>
        <dbReference type="EMBL" id="CAB4848287.1"/>
    </source>
</evidence>
<keyword evidence="1" id="KW-1133">Transmembrane helix</keyword>
<sequence>MSDAQLNVLNYALLALIYLFFARVLWAVWSEVRGPQLGRHPQPVGHARVDATNPGLAGAPLPPVVTTLPARTRSKRGIPSRLVVLQPKVRKGAAYPIGLEITLGRATSCAIGLPDDTFASQLHARVFRRDGEVWAEDLGSTNGTHVNGGRLTTAHMLSIGDRVQIGSTIFEAQ</sequence>
<evidence type="ECO:0000313" key="4">
    <source>
        <dbReference type="EMBL" id="CAB4711419.1"/>
    </source>
</evidence>
<dbReference type="EMBL" id="CAFBOL010000145">
    <property type="protein sequence ID" value="CAB5017829.1"/>
    <property type="molecule type" value="Genomic_DNA"/>
</dbReference>
<protein>
    <submittedName>
        <fullName evidence="3">Unannotated protein</fullName>
    </submittedName>
</protein>
<evidence type="ECO:0000313" key="3">
    <source>
        <dbReference type="EMBL" id="CAB4362911.1"/>
    </source>
</evidence>
<feature type="transmembrane region" description="Helical" evidence="1">
    <location>
        <begin position="12"/>
        <end position="29"/>
    </location>
</feature>
<dbReference type="SUPFAM" id="SSF49879">
    <property type="entry name" value="SMAD/FHA domain"/>
    <property type="match status" value="1"/>
</dbReference>
<organism evidence="3">
    <name type="scientific">freshwater metagenome</name>
    <dbReference type="NCBI Taxonomy" id="449393"/>
    <lineage>
        <taxon>unclassified sequences</taxon>
        <taxon>metagenomes</taxon>
        <taxon>ecological metagenomes</taxon>
    </lineage>
</organism>
<dbReference type="EMBL" id="CAFBMT010000003">
    <property type="protein sequence ID" value="CAB4919055.1"/>
    <property type="molecule type" value="Genomic_DNA"/>
</dbReference>
<proteinExistence type="predicted"/>
<keyword evidence="1" id="KW-0472">Membrane</keyword>
<dbReference type="SMART" id="SM00240">
    <property type="entry name" value="FHA"/>
    <property type="match status" value="1"/>
</dbReference>
<dbReference type="CDD" id="cd00060">
    <property type="entry name" value="FHA"/>
    <property type="match status" value="1"/>
</dbReference>
<dbReference type="InterPro" id="IPR008984">
    <property type="entry name" value="SMAD_FHA_dom_sf"/>
</dbReference>
<dbReference type="EMBL" id="CAFAAV010000008">
    <property type="protein sequence ID" value="CAB4802363.1"/>
    <property type="molecule type" value="Genomic_DNA"/>
</dbReference>
<name>A0A6J6A189_9ZZZZ</name>
<feature type="domain" description="FHA" evidence="2">
    <location>
        <begin position="101"/>
        <end position="151"/>
    </location>
</feature>
<accession>A0A6J6A189</accession>
<evidence type="ECO:0000256" key="1">
    <source>
        <dbReference type="SAM" id="Phobius"/>
    </source>
</evidence>
<evidence type="ECO:0000313" key="8">
    <source>
        <dbReference type="EMBL" id="CAB5017829.1"/>
    </source>
</evidence>
<dbReference type="Gene3D" id="2.60.200.20">
    <property type="match status" value="1"/>
</dbReference>
<dbReference type="Pfam" id="PF00498">
    <property type="entry name" value="FHA"/>
    <property type="match status" value="1"/>
</dbReference>
<evidence type="ECO:0000313" key="5">
    <source>
        <dbReference type="EMBL" id="CAB4802363.1"/>
    </source>
</evidence>
<dbReference type="AlphaFoldDB" id="A0A6J6A189"/>
<keyword evidence="1" id="KW-0812">Transmembrane</keyword>
<dbReference type="InterPro" id="IPR000253">
    <property type="entry name" value="FHA_dom"/>
</dbReference>
<dbReference type="PROSITE" id="PS50006">
    <property type="entry name" value="FHA_DOMAIN"/>
    <property type="match status" value="1"/>
</dbReference>
<reference evidence="3" key="1">
    <citation type="submission" date="2020-05" db="EMBL/GenBank/DDBJ databases">
        <authorList>
            <person name="Chiriac C."/>
            <person name="Salcher M."/>
            <person name="Ghai R."/>
            <person name="Kavagutti S V."/>
        </authorList>
    </citation>
    <scope>NUCLEOTIDE SEQUENCE</scope>
</reference>